<dbReference type="Proteomes" id="UP000250671">
    <property type="component" value="Unassembled WGS sequence"/>
</dbReference>
<dbReference type="EMBL" id="UCZA01000024">
    <property type="protein sequence ID" value="SQP84375.1"/>
    <property type="molecule type" value="Genomic_DNA"/>
</dbReference>
<gene>
    <name evidence="1" type="ORF">SAMEA3752557_03740</name>
</gene>
<proteinExistence type="predicted"/>
<name>A0A2X7HKG3_ECOLX</name>
<organism evidence="1 2">
    <name type="scientific">Escherichia coli</name>
    <dbReference type="NCBI Taxonomy" id="562"/>
    <lineage>
        <taxon>Bacteria</taxon>
        <taxon>Pseudomonadati</taxon>
        <taxon>Pseudomonadota</taxon>
        <taxon>Gammaproteobacteria</taxon>
        <taxon>Enterobacterales</taxon>
        <taxon>Enterobacteriaceae</taxon>
        <taxon>Escherichia</taxon>
    </lineage>
</organism>
<evidence type="ECO:0000313" key="2">
    <source>
        <dbReference type="Proteomes" id="UP000250671"/>
    </source>
</evidence>
<accession>A0A2X7HKG3</accession>
<evidence type="ECO:0000313" key="1">
    <source>
        <dbReference type="EMBL" id="SQP84375.1"/>
    </source>
</evidence>
<sequence>MEAIHIGLHLNYEVVFHIYNENYKYSNRYDA</sequence>
<dbReference type="AlphaFoldDB" id="A0A2X7HKG3"/>
<reference evidence="1 2" key="1">
    <citation type="submission" date="2018-06" db="EMBL/GenBank/DDBJ databases">
        <authorList>
            <consortium name="Pathogen Informatics"/>
            <person name="Doyle S."/>
        </authorList>
    </citation>
    <scope>NUCLEOTIDE SEQUENCE [LARGE SCALE GENOMIC DNA]</scope>
    <source>
        <strain evidence="1 2">VREC0535</strain>
    </source>
</reference>
<protein>
    <submittedName>
        <fullName evidence="1">Uncharacterized protein</fullName>
    </submittedName>
</protein>